<evidence type="ECO:0000313" key="3">
    <source>
        <dbReference type="EMBL" id="TWS98161.1"/>
    </source>
</evidence>
<reference evidence="3 4" key="1">
    <citation type="submission" date="2019-08" db="EMBL/GenBank/DDBJ databases">
        <authorList>
            <person name="Lei W."/>
        </authorList>
    </citation>
    <scope>NUCLEOTIDE SEQUENCE [LARGE SCALE GENOMIC DNA]</scope>
    <source>
        <strain evidence="3 4">CCUG 66496</strain>
    </source>
</reference>
<keyword evidence="3" id="KW-0378">Hydrolase</keyword>
<dbReference type="AlphaFoldDB" id="A0A5C5SEC4"/>
<keyword evidence="2" id="KW-0472">Membrane</keyword>
<dbReference type="InterPro" id="IPR009835">
    <property type="entry name" value="SrtB"/>
</dbReference>
<keyword evidence="2" id="KW-0812">Transmembrane</keyword>
<dbReference type="NCBIfam" id="TIGR03064">
    <property type="entry name" value="sortase_srtB"/>
    <property type="match status" value="1"/>
</dbReference>
<evidence type="ECO:0000313" key="4">
    <source>
        <dbReference type="Proteomes" id="UP000317430"/>
    </source>
</evidence>
<dbReference type="OrthoDB" id="9806013at2"/>
<keyword evidence="4" id="KW-1185">Reference proteome</keyword>
<gene>
    <name evidence="3" type="primary">srtB</name>
    <name evidence="3" type="ORF">FRX57_04325</name>
</gene>
<dbReference type="Gene3D" id="2.40.260.10">
    <property type="entry name" value="Sortase"/>
    <property type="match status" value="1"/>
</dbReference>
<evidence type="ECO:0000256" key="2">
    <source>
        <dbReference type="SAM" id="Phobius"/>
    </source>
</evidence>
<feature type="region of interest" description="Disordered" evidence="1">
    <location>
        <begin position="40"/>
        <end position="63"/>
    </location>
</feature>
<accession>A0A5C5SEC4</accession>
<dbReference type="EC" id="3.4.22.71" evidence="3"/>
<dbReference type="NCBIfam" id="NF040525">
    <property type="entry name" value="SrtB_LPKTxSAVK"/>
    <property type="match status" value="1"/>
</dbReference>
<feature type="compositionally biased region" description="Low complexity" evidence="1">
    <location>
        <begin position="46"/>
        <end position="63"/>
    </location>
</feature>
<keyword evidence="2" id="KW-1133">Transmembrane helix</keyword>
<dbReference type="EMBL" id="VOHL01000002">
    <property type="protein sequence ID" value="TWS98161.1"/>
    <property type="molecule type" value="Genomic_DNA"/>
</dbReference>
<dbReference type="Proteomes" id="UP000317430">
    <property type="component" value="Unassembled WGS sequence"/>
</dbReference>
<dbReference type="InterPro" id="IPR023365">
    <property type="entry name" value="Sortase_dom-sf"/>
</dbReference>
<dbReference type="GO" id="GO:0016787">
    <property type="term" value="F:hydrolase activity"/>
    <property type="evidence" value="ECO:0007669"/>
    <property type="project" value="UniProtKB-KW"/>
</dbReference>
<feature type="transmembrane region" description="Helical" evidence="2">
    <location>
        <begin position="12"/>
        <end position="34"/>
    </location>
</feature>
<comment type="caution">
    <text evidence="3">The sequence shown here is derived from an EMBL/GenBank/DDBJ whole genome shotgun (WGS) entry which is preliminary data.</text>
</comment>
<name>A0A5C5SEC4_9STRE</name>
<dbReference type="SUPFAM" id="SSF63817">
    <property type="entry name" value="Sortase"/>
    <property type="match status" value="1"/>
</dbReference>
<sequence length="284" mass="32105">MIMSYRQGRKKVPYLSYLLAGLLGLVLICGFFFVNPSQKAVPTNPSSSTLVSSVSSEESSQQSYEPTAAEKAYLAERFAKLSAINPEVIAYVYAPGTKIDEPVVQTGDNSTYLDKTFEGAYEPYMGAVFMDTTNKQDFSDSLTWLFGHARGSLVPDSRMFNDLNFYDSQAYFDSNPYLVIETAGRNYYYEATYFIIVPETTDLYRTSFETTEDFRQQLERVAGEAKVKKADAKIDPSDKYLVLSTCREEDGSLRANLYLRQIPDNELPQFLAKHADKLAYEPTR</sequence>
<proteinExistence type="predicted"/>
<evidence type="ECO:0000256" key="1">
    <source>
        <dbReference type="SAM" id="MobiDB-lite"/>
    </source>
</evidence>
<dbReference type="CDD" id="cd05826">
    <property type="entry name" value="Sortase_B"/>
    <property type="match status" value="1"/>
</dbReference>
<protein>
    <submittedName>
        <fullName evidence="3">Class B sortase</fullName>
        <ecNumber evidence="3">3.4.22.71</ecNumber>
    </submittedName>
</protein>
<organism evidence="3 4">
    <name type="scientific">Streptococcus cuniculipharyngis</name>
    <dbReference type="NCBI Taxonomy" id="1562651"/>
    <lineage>
        <taxon>Bacteria</taxon>
        <taxon>Bacillati</taxon>
        <taxon>Bacillota</taxon>
        <taxon>Bacilli</taxon>
        <taxon>Lactobacillales</taxon>
        <taxon>Streptococcaceae</taxon>
        <taxon>Streptococcus</taxon>
    </lineage>
</organism>